<comment type="caution">
    <text evidence="7">The sequence shown here is derived from an EMBL/GenBank/DDBJ whole genome shotgun (WGS) entry which is preliminary data.</text>
</comment>
<evidence type="ECO:0000256" key="5">
    <source>
        <dbReference type="ARBA" id="ARBA00023136"/>
    </source>
</evidence>
<feature type="transmembrane region" description="Helical" evidence="6">
    <location>
        <begin position="120"/>
        <end position="142"/>
    </location>
</feature>
<feature type="transmembrane region" description="Helical" evidence="6">
    <location>
        <begin position="360"/>
        <end position="390"/>
    </location>
</feature>
<accession>A0AA87Q504</accession>
<feature type="transmembrane region" description="Helical" evidence="6">
    <location>
        <begin position="208"/>
        <end position="225"/>
    </location>
</feature>
<keyword evidence="4 6" id="KW-1133">Transmembrane helix</keyword>
<evidence type="ECO:0000313" key="8">
    <source>
        <dbReference type="Proteomes" id="UP000026941"/>
    </source>
</evidence>
<dbReference type="GO" id="GO:0016020">
    <property type="term" value="C:membrane"/>
    <property type="evidence" value="ECO:0007669"/>
    <property type="project" value="UniProtKB-SubCell"/>
</dbReference>
<evidence type="ECO:0000256" key="4">
    <source>
        <dbReference type="ARBA" id="ARBA00022989"/>
    </source>
</evidence>
<proteinExistence type="inferred from homology"/>
<evidence type="ECO:0000256" key="3">
    <source>
        <dbReference type="ARBA" id="ARBA00022692"/>
    </source>
</evidence>
<sequence>MRLHTEAMGLRGLFWMDIAKGTSKQERKQALKREERSSAWVEALRADTEQLGRATAETPIEKSGLDIASAWALIGIFLILALAGIYMMSIILIPVTLAVVVGMILGLAAEKLSKFGVPRILNAVLLSSAVALVIFLFINALAGPLARLAQEGPDVFQRTVDRLMPFLERIKWLHITPQTFESGPMSINVLLENTGNVLHLVTNSLTPAIVQGLIFFAALMLFLAGRASLRKTLIMTFVSRTSRLTAIRIINAVEQVLGFYFATAALIYAGLGIIMTIIAYAGGLSAPILWGVFAFLSSFIPFLGIATMTIALAIAGIITHDDIIFALAPAVVFFSIHLAVENLVFPAVMGRQWELNPFVVFLAIIFWTWMWGAVGAMLALPLSLVVMTVVNELFIEEKVQPQLPE</sequence>
<reference evidence="7 8" key="1">
    <citation type="submission" date="2014-05" db="EMBL/GenBank/DDBJ databases">
        <title>Whole genome shotgun sequence of Rhizobium rhizogenes NBRC 13257.</title>
        <authorList>
            <person name="Katano-Makiyama Y."/>
            <person name="Hosoyama A."/>
            <person name="Hashimoto M."/>
            <person name="Hosoyama Y."/>
            <person name="Noguchi M."/>
            <person name="Tsuchikane K."/>
            <person name="Kimura A."/>
            <person name="Ohji S."/>
            <person name="Ichikawa N."/>
            <person name="Yamazoe A."/>
            <person name="Fujita N."/>
        </authorList>
    </citation>
    <scope>NUCLEOTIDE SEQUENCE [LARGE SCALE GENOMIC DNA]</scope>
    <source>
        <strain evidence="7 8">NBRC 13257</strain>
    </source>
</reference>
<comment type="similarity">
    <text evidence="2">Belongs to the autoinducer-2 exporter (AI-2E) (TC 2.A.86) family.</text>
</comment>
<feature type="transmembrane region" description="Helical" evidence="6">
    <location>
        <begin position="257"/>
        <end position="282"/>
    </location>
</feature>
<evidence type="ECO:0000256" key="1">
    <source>
        <dbReference type="ARBA" id="ARBA00004141"/>
    </source>
</evidence>
<organism evidence="7 8">
    <name type="scientific">Rhizobium rhizogenes NBRC 13257</name>
    <dbReference type="NCBI Taxonomy" id="1220581"/>
    <lineage>
        <taxon>Bacteria</taxon>
        <taxon>Pseudomonadati</taxon>
        <taxon>Pseudomonadota</taxon>
        <taxon>Alphaproteobacteria</taxon>
        <taxon>Hyphomicrobiales</taxon>
        <taxon>Rhizobiaceae</taxon>
        <taxon>Rhizobium/Agrobacterium group</taxon>
        <taxon>Rhizobium</taxon>
    </lineage>
</organism>
<evidence type="ECO:0000313" key="7">
    <source>
        <dbReference type="EMBL" id="GAJ91439.1"/>
    </source>
</evidence>
<dbReference type="Proteomes" id="UP000026941">
    <property type="component" value="Unassembled WGS sequence"/>
</dbReference>
<dbReference type="Pfam" id="PF01594">
    <property type="entry name" value="AI-2E_transport"/>
    <property type="match status" value="1"/>
</dbReference>
<protein>
    <recommendedName>
        <fullName evidence="9">AI-2E family transporter</fullName>
    </recommendedName>
</protein>
<evidence type="ECO:0008006" key="9">
    <source>
        <dbReference type="Google" id="ProtNLM"/>
    </source>
</evidence>
<keyword evidence="3 6" id="KW-0812">Transmembrane</keyword>
<feature type="transmembrane region" description="Helical" evidence="6">
    <location>
        <begin position="91"/>
        <end position="108"/>
    </location>
</feature>
<feature type="transmembrane region" description="Helical" evidence="6">
    <location>
        <begin position="288"/>
        <end position="316"/>
    </location>
</feature>
<dbReference type="EMBL" id="BAYX01000002">
    <property type="protein sequence ID" value="GAJ91439.1"/>
    <property type="molecule type" value="Genomic_DNA"/>
</dbReference>
<name>A0AA87Q504_RHIRH</name>
<keyword evidence="5 6" id="KW-0472">Membrane</keyword>
<evidence type="ECO:0000256" key="2">
    <source>
        <dbReference type="ARBA" id="ARBA00009773"/>
    </source>
</evidence>
<feature type="transmembrane region" description="Helical" evidence="6">
    <location>
        <begin position="67"/>
        <end position="85"/>
    </location>
</feature>
<feature type="transmembrane region" description="Helical" evidence="6">
    <location>
        <begin position="323"/>
        <end position="340"/>
    </location>
</feature>
<evidence type="ECO:0000256" key="6">
    <source>
        <dbReference type="SAM" id="Phobius"/>
    </source>
</evidence>
<dbReference type="PANTHER" id="PTHR21716">
    <property type="entry name" value="TRANSMEMBRANE PROTEIN"/>
    <property type="match status" value="1"/>
</dbReference>
<comment type="subcellular location">
    <subcellularLocation>
        <location evidence="1">Membrane</location>
        <topology evidence="1">Multi-pass membrane protein</topology>
    </subcellularLocation>
</comment>
<dbReference type="AlphaFoldDB" id="A0AA87Q504"/>
<gene>
    <name evidence="7" type="ORF">RRH01S_02_01070</name>
</gene>
<dbReference type="GO" id="GO:0055085">
    <property type="term" value="P:transmembrane transport"/>
    <property type="evidence" value="ECO:0007669"/>
    <property type="project" value="TreeGrafter"/>
</dbReference>
<dbReference type="PANTHER" id="PTHR21716:SF16">
    <property type="entry name" value="BLL1467 PROTEIN"/>
    <property type="match status" value="1"/>
</dbReference>
<dbReference type="InterPro" id="IPR002549">
    <property type="entry name" value="AI-2E-like"/>
</dbReference>